<proteinExistence type="predicted"/>
<dbReference type="Proteomes" id="UP000827872">
    <property type="component" value="Linkage Group LG08"/>
</dbReference>
<reference evidence="1" key="1">
    <citation type="submission" date="2021-08" db="EMBL/GenBank/DDBJ databases">
        <title>The first chromosome-level gecko genome reveals the dynamic sex chromosomes of Neotropical dwarf geckos (Sphaerodactylidae: Sphaerodactylus).</title>
        <authorList>
            <person name="Pinto B.J."/>
            <person name="Keating S.E."/>
            <person name="Gamble T."/>
        </authorList>
    </citation>
    <scope>NUCLEOTIDE SEQUENCE</scope>
    <source>
        <strain evidence="1">TG3544</strain>
    </source>
</reference>
<organism evidence="1 2">
    <name type="scientific">Sphaerodactylus townsendi</name>
    <dbReference type="NCBI Taxonomy" id="933632"/>
    <lineage>
        <taxon>Eukaryota</taxon>
        <taxon>Metazoa</taxon>
        <taxon>Chordata</taxon>
        <taxon>Craniata</taxon>
        <taxon>Vertebrata</taxon>
        <taxon>Euteleostomi</taxon>
        <taxon>Lepidosauria</taxon>
        <taxon>Squamata</taxon>
        <taxon>Bifurcata</taxon>
        <taxon>Gekkota</taxon>
        <taxon>Sphaerodactylidae</taxon>
        <taxon>Sphaerodactylus</taxon>
    </lineage>
</organism>
<evidence type="ECO:0000313" key="2">
    <source>
        <dbReference type="Proteomes" id="UP000827872"/>
    </source>
</evidence>
<sequence>MAELPVEIRERLSLWERLPRALAPLSQRQSDSVGELRNAFLCPPAPPELPIEDLSSLGQFSLIVRLTATVPESTEDTLVKGFSTLGMESGRIETAQQFFSWFAQLQTQMDEDEAAKYRSKREISAALWQRMVASKSPRIL</sequence>
<protein>
    <submittedName>
        <fullName evidence="1">Golgi transport complex subunit 3</fullName>
    </submittedName>
</protein>
<dbReference type="EMBL" id="CM037621">
    <property type="protein sequence ID" value="KAH8001286.1"/>
    <property type="molecule type" value="Genomic_DNA"/>
</dbReference>
<comment type="caution">
    <text evidence="1">The sequence shown here is derived from an EMBL/GenBank/DDBJ whole genome shotgun (WGS) entry which is preliminary data.</text>
</comment>
<evidence type="ECO:0000313" key="1">
    <source>
        <dbReference type="EMBL" id="KAH8001286.1"/>
    </source>
</evidence>
<name>A0ACB8F7W9_9SAUR</name>
<accession>A0ACB8F7W9</accession>
<keyword evidence="2" id="KW-1185">Reference proteome</keyword>
<gene>
    <name evidence="1" type="primary">COG3_2</name>
    <name evidence="1" type="ORF">K3G42_003822</name>
</gene>